<dbReference type="KEGG" id="mrc:R6Y96_07220"/>
<dbReference type="PANTHER" id="PTHR34139:SF1">
    <property type="entry name" value="RNASE MJ1380-RELATED"/>
    <property type="match status" value="1"/>
</dbReference>
<dbReference type="Proteomes" id="UP001305652">
    <property type="component" value="Chromosome"/>
</dbReference>
<dbReference type="GeneID" id="85732935"/>
<accession>A0AAX4FTJ5</accession>
<evidence type="ECO:0000256" key="4">
    <source>
        <dbReference type="ARBA" id="ARBA00022741"/>
    </source>
</evidence>
<keyword evidence="1" id="KW-0597">Phosphoprotein</keyword>
<dbReference type="InterPro" id="IPR051813">
    <property type="entry name" value="HepT_RNase_toxin"/>
</dbReference>
<name>A0AAX4FTJ5_9EURY</name>
<evidence type="ECO:0000313" key="6">
    <source>
        <dbReference type="EMBL" id="WOX57090.1"/>
    </source>
</evidence>
<evidence type="ECO:0000256" key="5">
    <source>
        <dbReference type="ARBA" id="ARBA00022801"/>
    </source>
</evidence>
<protein>
    <submittedName>
        <fullName evidence="6">HepT-like ribonuclease domain-containing protein</fullName>
    </submittedName>
</protein>
<keyword evidence="4" id="KW-0547">Nucleotide-binding</keyword>
<dbReference type="EMBL" id="CP137642">
    <property type="protein sequence ID" value="WOX57090.1"/>
    <property type="molecule type" value="Genomic_DNA"/>
</dbReference>
<dbReference type="InterPro" id="IPR008201">
    <property type="entry name" value="HepT-like"/>
</dbReference>
<evidence type="ECO:0000313" key="7">
    <source>
        <dbReference type="Proteomes" id="UP001305652"/>
    </source>
</evidence>
<keyword evidence="7" id="KW-1185">Reference proteome</keyword>
<keyword evidence="2" id="KW-1277">Toxin-antitoxin system</keyword>
<dbReference type="GO" id="GO:0000166">
    <property type="term" value="F:nucleotide binding"/>
    <property type="evidence" value="ECO:0007669"/>
    <property type="project" value="UniProtKB-KW"/>
</dbReference>
<evidence type="ECO:0000256" key="2">
    <source>
        <dbReference type="ARBA" id="ARBA00022649"/>
    </source>
</evidence>
<proteinExistence type="predicted"/>
<dbReference type="RefSeq" id="WP_318620580.1">
    <property type="nucleotide sequence ID" value="NZ_CP137642.1"/>
</dbReference>
<evidence type="ECO:0000256" key="1">
    <source>
        <dbReference type="ARBA" id="ARBA00022553"/>
    </source>
</evidence>
<keyword evidence="5" id="KW-0378">Hydrolase</keyword>
<dbReference type="Pfam" id="PF01934">
    <property type="entry name" value="HepT-like"/>
    <property type="match status" value="1"/>
</dbReference>
<keyword evidence="3" id="KW-0540">Nuclease</keyword>
<evidence type="ECO:0000256" key="3">
    <source>
        <dbReference type="ARBA" id="ARBA00022722"/>
    </source>
</evidence>
<gene>
    <name evidence="6" type="ORF">R6Y96_07220</name>
</gene>
<sequence length="75" mass="8487">MRSHTLYLSDLAAALEKIEEFTAGMIYDQFLHDDRTQSAVIRKFEIIGEAARFRCPSGRSIPPFPGARWRGCGIN</sequence>
<organism evidence="6 7">
    <name type="scientific">Methanoculleus receptaculi</name>
    <dbReference type="NCBI Taxonomy" id="394967"/>
    <lineage>
        <taxon>Archaea</taxon>
        <taxon>Methanobacteriati</taxon>
        <taxon>Methanobacteriota</taxon>
        <taxon>Stenosarchaea group</taxon>
        <taxon>Methanomicrobia</taxon>
        <taxon>Methanomicrobiales</taxon>
        <taxon>Methanomicrobiaceae</taxon>
        <taxon>Methanoculleus</taxon>
    </lineage>
</organism>
<reference evidence="6 7" key="1">
    <citation type="submission" date="2023-10" db="EMBL/GenBank/DDBJ databases">
        <title>The complete genome sequence of Methanoculleus receptaculi DSM 18860.</title>
        <authorList>
            <person name="Lai S.-J."/>
            <person name="You Y.-T."/>
            <person name="Chen S.-C."/>
        </authorList>
    </citation>
    <scope>NUCLEOTIDE SEQUENCE [LARGE SCALE GENOMIC DNA]</scope>
    <source>
        <strain evidence="6 7">DSM 18860</strain>
    </source>
</reference>
<dbReference type="GO" id="GO:0016787">
    <property type="term" value="F:hydrolase activity"/>
    <property type="evidence" value="ECO:0007669"/>
    <property type="project" value="UniProtKB-KW"/>
</dbReference>
<dbReference type="AlphaFoldDB" id="A0AAX4FTJ5"/>
<dbReference type="GO" id="GO:0004540">
    <property type="term" value="F:RNA nuclease activity"/>
    <property type="evidence" value="ECO:0007669"/>
    <property type="project" value="InterPro"/>
</dbReference>
<dbReference type="PANTHER" id="PTHR34139">
    <property type="entry name" value="UPF0331 PROTEIN MJ0127"/>
    <property type="match status" value="1"/>
</dbReference>
<dbReference type="GO" id="GO:0110001">
    <property type="term" value="C:toxin-antitoxin complex"/>
    <property type="evidence" value="ECO:0007669"/>
    <property type="project" value="InterPro"/>
</dbReference>